<keyword evidence="1" id="KW-0732">Signal</keyword>
<evidence type="ECO:0000313" key="3">
    <source>
        <dbReference type="EMBL" id="KIR21547.1"/>
    </source>
</evidence>
<feature type="signal peptide" evidence="1">
    <location>
        <begin position="1"/>
        <end position="19"/>
    </location>
</feature>
<dbReference type="Proteomes" id="UP000032210">
    <property type="component" value="Unassembled WGS sequence"/>
</dbReference>
<dbReference type="PANTHER" id="PTHR33570">
    <property type="entry name" value="4-CARBOXYMUCONOLACTONE DECARBOXYLASE FAMILY PROTEIN"/>
    <property type="match status" value="1"/>
</dbReference>
<dbReference type="InterPro" id="IPR029032">
    <property type="entry name" value="AhpD-like"/>
</dbReference>
<sequence length="262" mass="27711">MSARTVSIAAIAICLTACASHEAALTKEISNVPTSANIRATSPIMAHNTDSLLLGEVWKRPELSPRDRSLATVAVLVARGQTAEMAAHFDLALNNGLTPLELSEAINHLAFYSGWGNAAGAAPAAMEVFNRHGIGADQLAPVSPVLLPIDQVAENSRAANVDKSVGATSPGLVQYTTSALFNDLWLRPGLAPRDRSLITVTSLVANGQVAQIGYHLNRAMDNGLTQTEASELLTHLAFYAGWPNAFSAVPVFGDVFTKRQES</sequence>
<gene>
    <name evidence="3" type="ORF">PFLU3_30240</name>
</gene>
<evidence type="ECO:0000259" key="2">
    <source>
        <dbReference type="Pfam" id="PF02627"/>
    </source>
</evidence>
<dbReference type="AlphaFoldDB" id="A0A0D0RPZ5"/>
<dbReference type="PATRIC" id="fig|294.125.peg.3100"/>
<reference evidence="3 4" key="1">
    <citation type="submission" date="2015-01" db="EMBL/GenBank/DDBJ databases">
        <title>Genome sequence of the beneficial rhizobacterium Pseudomonas fluorescens 2-79.</title>
        <authorList>
            <person name="Thuermer A."/>
            <person name="Daniel R."/>
        </authorList>
    </citation>
    <scope>NUCLEOTIDE SEQUENCE [LARGE SCALE GENOMIC DNA]</scope>
    <source>
        <strain evidence="3 4">2-79</strain>
    </source>
</reference>
<dbReference type="SUPFAM" id="SSF69118">
    <property type="entry name" value="AhpD-like"/>
    <property type="match status" value="1"/>
</dbReference>
<dbReference type="PANTHER" id="PTHR33570:SF9">
    <property type="entry name" value="BLL4600 PROTEIN"/>
    <property type="match status" value="1"/>
</dbReference>
<dbReference type="InterPro" id="IPR052512">
    <property type="entry name" value="4CMD/NDH-1_regulator"/>
</dbReference>
<dbReference type="Pfam" id="PF02627">
    <property type="entry name" value="CMD"/>
    <property type="match status" value="2"/>
</dbReference>
<dbReference type="GO" id="GO:0051920">
    <property type="term" value="F:peroxiredoxin activity"/>
    <property type="evidence" value="ECO:0007669"/>
    <property type="project" value="InterPro"/>
</dbReference>
<proteinExistence type="predicted"/>
<dbReference type="InterPro" id="IPR003779">
    <property type="entry name" value="CMD-like"/>
</dbReference>
<accession>A0A0D0RPZ5</accession>
<feature type="chain" id="PRO_5002220633" evidence="1">
    <location>
        <begin position="20"/>
        <end position="262"/>
    </location>
</feature>
<comment type="caution">
    <text evidence="3">The sequence shown here is derived from an EMBL/GenBank/DDBJ whole genome shotgun (WGS) entry which is preliminary data.</text>
</comment>
<dbReference type="RefSeq" id="WP_043049421.1">
    <property type="nucleotide sequence ID" value="NZ_JXCQ01000024.1"/>
</dbReference>
<dbReference type="Gene3D" id="1.20.1290.10">
    <property type="entry name" value="AhpD-like"/>
    <property type="match status" value="1"/>
</dbReference>
<dbReference type="EMBL" id="JXCQ01000024">
    <property type="protein sequence ID" value="KIR21547.1"/>
    <property type="molecule type" value="Genomic_DNA"/>
</dbReference>
<organism evidence="3 4">
    <name type="scientific">Pseudomonas fluorescens</name>
    <dbReference type="NCBI Taxonomy" id="294"/>
    <lineage>
        <taxon>Bacteria</taxon>
        <taxon>Pseudomonadati</taxon>
        <taxon>Pseudomonadota</taxon>
        <taxon>Gammaproteobacteria</taxon>
        <taxon>Pseudomonadales</taxon>
        <taxon>Pseudomonadaceae</taxon>
        <taxon>Pseudomonas</taxon>
    </lineage>
</organism>
<feature type="domain" description="Carboxymuconolactone decarboxylase-like" evidence="2">
    <location>
        <begin position="49"/>
        <end position="125"/>
    </location>
</feature>
<feature type="domain" description="Carboxymuconolactone decarboxylase-like" evidence="2">
    <location>
        <begin position="170"/>
        <end position="251"/>
    </location>
</feature>
<evidence type="ECO:0000313" key="4">
    <source>
        <dbReference type="Proteomes" id="UP000032210"/>
    </source>
</evidence>
<protein>
    <submittedName>
        <fullName evidence="3">Carboxymuconolactone decarboxylase family protein</fullName>
    </submittedName>
</protein>
<name>A0A0D0RPZ5_PSEFL</name>
<evidence type="ECO:0000256" key="1">
    <source>
        <dbReference type="SAM" id="SignalP"/>
    </source>
</evidence>